<dbReference type="EMBL" id="CM001439">
    <property type="protein sequence ID" value="EHR52800.1"/>
    <property type="molecule type" value="Genomic_DNA"/>
</dbReference>
<accession>H5WWX2</accession>
<dbReference type="RefSeq" id="WP_009156178.1">
    <property type="nucleotide sequence ID" value="NZ_CM001439.1"/>
</dbReference>
<evidence type="ECO:0000313" key="2">
    <source>
        <dbReference type="EMBL" id="EHR52800.1"/>
    </source>
</evidence>
<protein>
    <submittedName>
        <fullName evidence="2">Flp pilus assembly protein CpaB</fullName>
    </submittedName>
</protein>
<dbReference type="InterPro" id="IPR031571">
    <property type="entry name" value="RcpC_dom"/>
</dbReference>
<dbReference type="HOGENOM" id="CLU_088190_4_0_11"/>
<dbReference type="Pfam" id="PF08666">
    <property type="entry name" value="SAF"/>
    <property type="match status" value="1"/>
</dbReference>
<feature type="domain" description="SAF" evidence="1">
    <location>
        <begin position="55"/>
        <end position="117"/>
    </location>
</feature>
<name>H5WWX2_9PSEU</name>
<evidence type="ECO:0000259" key="1">
    <source>
        <dbReference type="SMART" id="SM00858"/>
    </source>
</evidence>
<dbReference type="OrthoDB" id="4808509at2"/>
<dbReference type="CDD" id="cd11614">
    <property type="entry name" value="SAF_CpaB_FlgA_like"/>
    <property type="match status" value="1"/>
</dbReference>
<dbReference type="Pfam" id="PF16976">
    <property type="entry name" value="RcpC"/>
    <property type="match status" value="1"/>
</dbReference>
<dbReference type="InterPro" id="IPR013974">
    <property type="entry name" value="SAF"/>
</dbReference>
<organism evidence="2 3">
    <name type="scientific">Saccharomonospora marina XMU15</name>
    <dbReference type="NCBI Taxonomy" id="882083"/>
    <lineage>
        <taxon>Bacteria</taxon>
        <taxon>Bacillati</taxon>
        <taxon>Actinomycetota</taxon>
        <taxon>Actinomycetes</taxon>
        <taxon>Pseudonocardiales</taxon>
        <taxon>Pseudonocardiaceae</taxon>
        <taxon>Saccharomonospora</taxon>
    </lineage>
</organism>
<reference evidence="2 3" key="1">
    <citation type="journal article" date="2012" name="Stand. Genomic Sci.">
        <title>Genome sequence of the ocean sediment bacterium Saccharomonospora marina type strain (XMU15(T)).</title>
        <authorList>
            <person name="Klenk H.P."/>
            <person name="Lu M."/>
            <person name="Lucas S."/>
            <person name="Lapidus A."/>
            <person name="Copeland A."/>
            <person name="Pitluck S."/>
            <person name="Goodwin L.A."/>
            <person name="Han C."/>
            <person name="Tapia R."/>
            <person name="Brambilla E.M."/>
            <person name="Potter G."/>
            <person name="Land M."/>
            <person name="Ivanova N."/>
            <person name="Rohde M."/>
            <person name="Goker M."/>
            <person name="Detter J.C."/>
            <person name="Li W.J."/>
            <person name="Kyrpides N.C."/>
            <person name="Woyke T."/>
        </authorList>
    </citation>
    <scope>NUCLEOTIDE SEQUENCE [LARGE SCALE GENOMIC DNA]</scope>
    <source>
        <strain evidence="2 3">XMU15</strain>
    </source>
</reference>
<evidence type="ECO:0000313" key="3">
    <source>
        <dbReference type="Proteomes" id="UP000004926"/>
    </source>
</evidence>
<sequence length="223" mass="22989">MQAKTREQAWRQWLRGRVRARPAALVRRSLATTLFLLAVALAAIPGADVSGEALVNVVVTAREVPSGTQLAADDLRVAAVPTGIGPDGALGKTSDAIGRHLIGAARAGEPLTDARLAEHRRSPPGTATVPVRLADARIAKLLRPGTRVDVITPDRAGTDATRSGEHVVAGTVTVVAVPDEGTAARDGPAMDDQGALVLLAAPADTAARLAAVSLEQPITVTLR</sequence>
<dbReference type="Proteomes" id="UP000004926">
    <property type="component" value="Chromosome"/>
</dbReference>
<dbReference type="AlphaFoldDB" id="H5WWX2"/>
<proteinExistence type="predicted"/>
<dbReference type="STRING" id="882083.SacmaDRAFT_4621"/>
<keyword evidence="3" id="KW-1185">Reference proteome</keyword>
<dbReference type="eggNOG" id="COG3745">
    <property type="taxonomic scope" value="Bacteria"/>
</dbReference>
<gene>
    <name evidence="2" type="ORF">SacmaDRAFT_4621</name>
</gene>
<dbReference type="SMART" id="SM00858">
    <property type="entry name" value="SAF"/>
    <property type="match status" value="1"/>
</dbReference>